<evidence type="ECO:0000256" key="4">
    <source>
        <dbReference type="ARBA" id="ARBA00022989"/>
    </source>
</evidence>
<dbReference type="CDD" id="cd06662">
    <property type="entry name" value="SURF1"/>
    <property type="match status" value="1"/>
</dbReference>
<feature type="transmembrane region" description="Helical" evidence="6">
    <location>
        <begin position="64"/>
        <end position="85"/>
    </location>
</feature>
<evidence type="ECO:0000256" key="3">
    <source>
        <dbReference type="ARBA" id="ARBA00022692"/>
    </source>
</evidence>
<evidence type="ECO:0000256" key="5">
    <source>
        <dbReference type="ARBA" id="ARBA00023136"/>
    </source>
</evidence>
<organism evidence="8 9">
    <name type="scientific">Egibacter rhizosphaerae</name>
    <dbReference type="NCBI Taxonomy" id="1670831"/>
    <lineage>
        <taxon>Bacteria</taxon>
        <taxon>Bacillati</taxon>
        <taxon>Actinomycetota</taxon>
        <taxon>Nitriliruptoria</taxon>
        <taxon>Egibacterales</taxon>
        <taxon>Egibacteraceae</taxon>
        <taxon>Egibacter</taxon>
    </lineage>
</organism>
<dbReference type="EMBL" id="CP036402">
    <property type="protein sequence ID" value="QBI19253.1"/>
    <property type="molecule type" value="Genomic_DNA"/>
</dbReference>
<dbReference type="PANTHER" id="PTHR23427:SF2">
    <property type="entry name" value="SURFEIT LOCUS PROTEIN 1"/>
    <property type="match status" value="1"/>
</dbReference>
<feature type="transmembrane region" description="Helical" evidence="6">
    <location>
        <begin position="257"/>
        <end position="277"/>
    </location>
</feature>
<protein>
    <recommendedName>
        <fullName evidence="6">SURF1-like protein</fullName>
    </recommendedName>
</protein>
<comment type="similarity">
    <text evidence="2 6">Belongs to the SURF1 family.</text>
</comment>
<proteinExistence type="inferred from homology"/>
<dbReference type="Pfam" id="PF02104">
    <property type="entry name" value="SURF1"/>
    <property type="match status" value="1"/>
</dbReference>
<keyword evidence="5 6" id="KW-0472">Membrane</keyword>
<comment type="subcellular location">
    <subcellularLocation>
        <location evidence="6">Cell membrane</location>
        <topology evidence="6">Multi-pass membrane protein</topology>
    </subcellularLocation>
    <subcellularLocation>
        <location evidence="1">Membrane</location>
    </subcellularLocation>
</comment>
<dbReference type="Proteomes" id="UP000291469">
    <property type="component" value="Chromosome"/>
</dbReference>
<evidence type="ECO:0000256" key="2">
    <source>
        <dbReference type="ARBA" id="ARBA00007165"/>
    </source>
</evidence>
<keyword evidence="4 6" id="KW-1133">Transmembrane helix</keyword>
<evidence type="ECO:0000313" key="8">
    <source>
        <dbReference type="EMBL" id="QBI19253.1"/>
    </source>
</evidence>
<feature type="region of interest" description="Disordered" evidence="7">
    <location>
        <begin position="1"/>
        <end position="46"/>
    </location>
</feature>
<dbReference type="OrthoDB" id="9807214at2"/>
<dbReference type="InterPro" id="IPR002994">
    <property type="entry name" value="Surf1/Shy1"/>
</dbReference>
<reference evidence="8 9" key="1">
    <citation type="submission" date="2019-01" db="EMBL/GenBank/DDBJ databases">
        <title>Egibacter rhizosphaerae EGI 80759T.</title>
        <authorList>
            <person name="Chen D.-D."/>
            <person name="Tian Y."/>
            <person name="Jiao J.-Y."/>
            <person name="Zhang X.-T."/>
            <person name="Zhang Y.-G."/>
            <person name="Zhang Y."/>
            <person name="Xiao M."/>
            <person name="Shu W.-S."/>
            <person name="Li W.-J."/>
        </authorList>
    </citation>
    <scope>NUCLEOTIDE SEQUENCE [LARGE SCALE GENOMIC DNA]</scope>
    <source>
        <strain evidence="8 9">EGI 80759</strain>
    </source>
</reference>
<keyword evidence="9" id="KW-1185">Reference proteome</keyword>
<dbReference type="GO" id="GO:0005886">
    <property type="term" value="C:plasma membrane"/>
    <property type="evidence" value="ECO:0007669"/>
    <property type="project" value="UniProtKB-SubCell"/>
</dbReference>
<evidence type="ECO:0000256" key="7">
    <source>
        <dbReference type="SAM" id="MobiDB-lite"/>
    </source>
</evidence>
<feature type="region of interest" description="Disordered" evidence="7">
    <location>
        <begin position="282"/>
        <end position="318"/>
    </location>
</feature>
<dbReference type="AlphaFoldDB" id="A0A411YDF8"/>
<evidence type="ECO:0000256" key="6">
    <source>
        <dbReference type="RuleBase" id="RU363076"/>
    </source>
</evidence>
<dbReference type="PANTHER" id="PTHR23427">
    <property type="entry name" value="SURFEIT LOCUS PROTEIN"/>
    <property type="match status" value="1"/>
</dbReference>
<accession>A0A411YDF8</accession>
<keyword evidence="6" id="KW-1003">Cell membrane</keyword>
<gene>
    <name evidence="8" type="ORF">ER308_06655</name>
</gene>
<dbReference type="InterPro" id="IPR045214">
    <property type="entry name" value="Surf1/Surf4"/>
</dbReference>
<evidence type="ECO:0000313" key="9">
    <source>
        <dbReference type="Proteomes" id="UP000291469"/>
    </source>
</evidence>
<dbReference type="PROSITE" id="PS50895">
    <property type="entry name" value="SURF1"/>
    <property type="match status" value="1"/>
</dbReference>
<name>A0A411YDF8_9ACTN</name>
<feature type="compositionally biased region" description="Pro residues" evidence="7">
    <location>
        <begin position="298"/>
        <end position="312"/>
    </location>
</feature>
<keyword evidence="3 6" id="KW-0812">Transmembrane</keyword>
<sequence length="318" mass="34038">MEWRWVWGPTSTRVIGPTDGPDRQGPARRSDRTWGGGAESSSAAGLPAGQDGDVYGFLRSPKWLLGHVLVATVVVTFTAAGFWQLDRLDQARERNAAIAESMAAEPAPVDEALGSQRPDYRRVHATGEFDAEHQLLSAPRSVDGQPAQHVLTPLHRADGETVLVDRGWIPYGREEVADEEIAPPSGEVTVTGLLLPPEEGDPGEGEATTTIAPGVAEERLGLDLASRHLQLQTQDPSEQALPTHADPTLDEGNHFSYAVQWFIFTIVVLVGYPILIWRTGRDRGAEAGGDGEGAPQPGEEPGPGATPEPPVPSRNVPS</sequence>
<dbReference type="KEGG" id="erz:ER308_06655"/>
<evidence type="ECO:0000256" key="1">
    <source>
        <dbReference type="ARBA" id="ARBA00004370"/>
    </source>
</evidence>